<dbReference type="InterPro" id="IPR027396">
    <property type="entry name" value="DsrEFH-like"/>
</dbReference>
<organism evidence="2 3">
    <name type="scientific">Umboniibacter marinipuniceus</name>
    <dbReference type="NCBI Taxonomy" id="569599"/>
    <lineage>
        <taxon>Bacteria</taxon>
        <taxon>Pseudomonadati</taxon>
        <taxon>Pseudomonadota</taxon>
        <taxon>Gammaproteobacteria</taxon>
        <taxon>Cellvibrionales</taxon>
        <taxon>Cellvibrionaceae</taxon>
        <taxon>Umboniibacter</taxon>
    </lineage>
</organism>
<dbReference type="OrthoDB" id="9789418at2"/>
<protein>
    <submittedName>
        <fullName evidence="2">tRNA 2-thiouridine synthesizing protein C</fullName>
    </submittedName>
</protein>
<comment type="caution">
    <text evidence="2">The sequence shown here is derived from an EMBL/GenBank/DDBJ whole genome shotgun (WGS) entry which is preliminary data.</text>
</comment>
<reference evidence="2 3" key="1">
    <citation type="submission" date="2018-10" db="EMBL/GenBank/DDBJ databases">
        <title>Genomic Encyclopedia of Type Strains, Phase IV (KMG-IV): sequencing the most valuable type-strain genomes for metagenomic binning, comparative biology and taxonomic classification.</title>
        <authorList>
            <person name="Goeker M."/>
        </authorList>
    </citation>
    <scope>NUCLEOTIDE SEQUENCE [LARGE SCALE GENOMIC DNA]</scope>
    <source>
        <strain evidence="2 3">DSM 25080</strain>
    </source>
</reference>
<dbReference type="Gene3D" id="3.40.1260.10">
    <property type="entry name" value="DsrEFH-like"/>
    <property type="match status" value="1"/>
</dbReference>
<dbReference type="Pfam" id="PF02635">
    <property type="entry name" value="DsrE"/>
    <property type="match status" value="1"/>
</dbReference>
<dbReference type="PANTHER" id="PTHR38780:SF1">
    <property type="entry name" value="PROTEIN TUSC"/>
    <property type="match status" value="1"/>
</dbReference>
<evidence type="ECO:0000313" key="2">
    <source>
        <dbReference type="EMBL" id="RMA81075.1"/>
    </source>
</evidence>
<accession>A0A3M0AF46</accession>
<dbReference type="AlphaFoldDB" id="A0A3M0AF46"/>
<dbReference type="InterPro" id="IPR017462">
    <property type="entry name" value="Sulphur_relay_TusC/DsrF"/>
</dbReference>
<dbReference type="SUPFAM" id="SSF75169">
    <property type="entry name" value="DsrEFH-like"/>
    <property type="match status" value="1"/>
</dbReference>
<gene>
    <name evidence="2" type="ORF">DFR27_0867</name>
</gene>
<proteinExistence type="inferred from homology"/>
<dbReference type="Proteomes" id="UP000267187">
    <property type="component" value="Unassembled WGS sequence"/>
</dbReference>
<evidence type="ECO:0000256" key="1">
    <source>
        <dbReference type="ARBA" id="ARBA00005996"/>
    </source>
</evidence>
<name>A0A3M0AF46_9GAMM</name>
<sequence length="110" mass="12120">MRDLLICFTSDPYATPVAQERIDLLIAALNFDRDAALLLLGPSALALNTVQSPSFAKSAAAKLQLLELFDLEDIFVCSSSLPKQTVVPVKELPKSELKALMDEFKNVWIL</sequence>
<dbReference type="RefSeq" id="WP_121876239.1">
    <property type="nucleotide sequence ID" value="NZ_REFJ01000002.1"/>
</dbReference>
<dbReference type="InterPro" id="IPR003787">
    <property type="entry name" value="Sulphur_relay_DsrE/F-like"/>
</dbReference>
<dbReference type="PANTHER" id="PTHR38780">
    <property type="entry name" value="PROTEIN TUSC"/>
    <property type="match status" value="1"/>
</dbReference>
<dbReference type="EMBL" id="REFJ01000002">
    <property type="protein sequence ID" value="RMA81075.1"/>
    <property type="molecule type" value="Genomic_DNA"/>
</dbReference>
<comment type="similarity">
    <text evidence="1">Belongs to the DsrF/TusC family.</text>
</comment>
<evidence type="ECO:0000313" key="3">
    <source>
        <dbReference type="Proteomes" id="UP000267187"/>
    </source>
</evidence>
<keyword evidence="3" id="KW-1185">Reference proteome</keyword>